<feature type="domain" description="Guanylate cyclase" evidence="1">
    <location>
        <begin position="346"/>
        <end position="486"/>
    </location>
</feature>
<dbReference type="PANTHER" id="PTHR43081">
    <property type="entry name" value="ADENYLATE CYCLASE, TERMINAL-DIFFERENTIATION SPECIFIC-RELATED"/>
    <property type="match status" value="1"/>
</dbReference>
<evidence type="ECO:0000313" key="4">
    <source>
        <dbReference type="Proteomes" id="UP000035579"/>
    </source>
</evidence>
<dbReference type="GO" id="GO:0009190">
    <property type="term" value="P:cyclic nucleotide biosynthetic process"/>
    <property type="evidence" value="ECO:0007669"/>
    <property type="project" value="InterPro"/>
</dbReference>
<dbReference type="KEGG" id="age:AA314_00692"/>
<dbReference type="SMART" id="SM00044">
    <property type="entry name" value="CYCc"/>
    <property type="match status" value="1"/>
</dbReference>
<evidence type="ECO:0000313" key="2">
    <source>
        <dbReference type="EMBL" id="AKI99065.1"/>
    </source>
</evidence>
<dbReference type="SUPFAM" id="SSF55073">
    <property type="entry name" value="Nucleotide cyclase"/>
    <property type="match status" value="1"/>
</dbReference>
<sequence>MISTRTTPEAAEAGLEELRVLHALNRAVDSLIEGCIRDQLSLAQTFQRILPEVLKETGAQGIAVTTRNEELAEQTFHAGDFGGVFPGPLLAGPHGTRREGSGTRVSQTLDVMGQTVGHIGLYLVGDHTQPEHAQRLERMLDTVAEQLDTVLLLVHTASEKQELILRLNQLLANPVFEAGMDQVVLTLAQRVRVPGFLLVYRDAVRHSVLHYRVYRNGHLEHDSGDKPSAELDALLRTHGTELLQPGEERLKRALGQPRVMEAVLISGHLQSEQLGRILLWSGEEGFSSHTMDLVRVLASTLSQRLVDYNRERTHLSKFFPAEAIDELLQVPDYAARFLVGRDEEVGILFADLNGFTRLCEQLESPARIGRFVDRWSERMVELLWRHGGVFDKMVGDCIIGLFGPPFFRGSRRERCEALVRAACDIQRTTVAMSADPEVRTICERVGMPGLGVAVGLNLAPTLCGFFGPNQDYTGFSTGMNQTARLQSLAGFREMLVMEPVKQALEGSQDAFLQSLTYGELTETPVKNVAKPLRHHRLHLPD</sequence>
<dbReference type="PANTHER" id="PTHR43081:SF1">
    <property type="entry name" value="ADENYLATE CYCLASE, TERMINAL-DIFFERENTIATION SPECIFIC"/>
    <property type="match status" value="1"/>
</dbReference>
<evidence type="ECO:0000313" key="3">
    <source>
        <dbReference type="EMBL" id="REG30972.1"/>
    </source>
</evidence>
<reference evidence="3 5" key="2">
    <citation type="submission" date="2018-08" db="EMBL/GenBank/DDBJ databases">
        <title>Genomic Encyclopedia of Archaeal and Bacterial Type Strains, Phase II (KMG-II): from individual species to whole genera.</title>
        <authorList>
            <person name="Goeker M."/>
        </authorList>
    </citation>
    <scope>NUCLEOTIDE SEQUENCE [LARGE SCALE GENOMIC DNA]</scope>
    <source>
        <strain evidence="3 5">DSM 2261</strain>
    </source>
</reference>
<dbReference type="CDD" id="cd07302">
    <property type="entry name" value="CHD"/>
    <property type="match status" value="1"/>
</dbReference>
<reference evidence="2 4" key="1">
    <citation type="submission" date="2015-05" db="EMBL/GenBank/DDBJ databases">
        <title>Genome assembly of Archangium gephyra DSM 2261.</title>
        <authorList>
            <person name="Sharma G."/>
            <person name="Subramanian S."/>
        </authorList>
    </citation>
    <scope>NUCLEOTIDE SEQUENCE [LARGE SCALE GENOMIC DNA]</scope>
    <source>
        <strain evidence="2 4">DSM 2261</strain>
    </source>
</reference>
<protein>
    <submittedName>
        <fullName evidence="2 3">Adenylate cyclase</fullName>
    </submittedName>
</protein>
<dbReference type="InterPro" id="IPR050697">
    <property type="entry name" value="Adenylyl/Guanylyl_Cyclase_3/4"/>
</dbReference>
<dbReference type="Proteomes" id="UP000256345">
    <property type="component" value="Unassembled WGS sequence"/>
</dbReference>
<dbReference type="Pfam" id="PF00211">
    <property type="entry name" value="Guanylate_cyc"/>
    <property type="match status" value="1"/>
</dbReference>
<evidence type="ECO:0000259" key="1">
    <source>
        <dbReference type="PROSITE" id="PS50125"/>
    </source>
</evidence>
<gene>
    <name evidence="2" type="ORF">AA314_00692</name>
    <name evidence="3" type="ORF">ATI61_106442</name>
</gene>
<accession>A0AAC8Q1D4</accession>
<dbReference type="EMBL" id="QUMU01000006">
    <property type="protein sequence ID" value="REG30972.1"/>
    <property type="molecule type" value="Genomic_DNA"/>
</dbReference>
<dbReference type="GO" id="GO:0035556">
    <property type="term" value="P:intracellular signal transduction"/>
    <property type="evidence" value="ECO:0007669"/>
    <property type="project" value="InterPro"/>
</dbReference>
<dbReference type="InterPro" id="IPR029787">
    <property type="entry name" value="Nucleotide_cyclase"/>
</dbReference>
<keyword evidence="5" id="KW-1185">Reference proteome</keyword>
<dbReference type="RefSeq" id="WP_047854263.1">
    <property type="nucleotide sequence ID" value="NZ_CP011509.1"/>
</dbReference>
<dbReference type="AlphaFoldDB" id="A0AAC8Q1D4"/>
<dbReference type="Gene3D" id="3.30.70.1230">
    <property type="entry name" value="Nucleotide cyclase"/>
    <property type="match status" value="1"/>
</dbReference>
<organism evidence="2 4">
    <name type="scientific">Archangium gephyra</name>
    <dbReference type="NCBI Taxonomy" id="48"/>
    <lineage>
        <taxon>Bacteria</taxon>
        <taxon>Pseudomonadati</taxon>
        <taxon>Myxococcota</taxon>
        <taxon>Myxococcia</taxon>
        <taxon>Myxococcales</taxon>
        <taxon>Cystobacterineae</taxon>
        <taxon>Archangiaceae</taxon>
        <taxon>Archangium</taxon>
    </lineage>
</organism>
<dbReference type="GO" id="GO:0004016">
    <property type="term" value="F:adenylate cyclase activity"/>
    <property type="evidence" value="ECO:0007669"/>
    <property type="project" value="UniProtKB-ARBA"/>
</dbReference>
<dbReference type="InterPro" id="IPR001054">
    <property type="entry name" value="A/G_cyclase"/>
</dbReference>
<dbReference type="EMBL" id="CP011509">
    <property type="protein sequence ID" value="AKI99065.1"/>
    <property type="molecule type" value="Genomic_DNA"/>
</dbReference>
<dbReference type="PROSITE" id="PS50125">
    <property type="entry name" value="GUANYLATE_CYCLASE_2"/>
    <property type="match status" value="1"/>
</dbReference>
<evidence type="ECO:0000313" key="5">
    <source>
        <dbReference type="Proteomes" id="UP000256345"/>
    </source>
</evidence>
<dbReference type="Proteomes" id="UP000035579">
    <property type="component" value="Chromosome"/>
</dbReference>
<name>A0AAC8Q1D4_9BACT</name>
<proteinExistence type="predicted"/>